<evidence type="ECO:0000256" key="9">
    <source>
        <dbReference type="HAMAP-Rule" id="MF_00131"/>
    </source>
</evidence>
<dbReference type="InterPro" id="IPR011060">
    <property type="entry name" value="RibuloseP-bd_barrel"/>
</dbReference>
<evidence type="ECO:0000256" key="4">
    <source>
        <dbReference type="ARBA" id="ARBA00022605"/>
    </source>
</evidence>
<dbReference type="PANTHER" id="PTHR43406">
    <property type="entry name" value="TRYPTOPHAN SYNTHASE, ALPHA CHAIN"/>
    <property type="match status" value="1"/>
</dbReference>
<dbReference type="AlphaFoldDB" id="A0A9Y1MXH1"/>
<sequence length="261" mass="28599">MSEISKVFSNLHPKCALIPFIVAGYPNIQTSAQAIRIFDNLGADIIEVGLPYADPLADGPVIQEASIQALRQGIKIEDIFQMFEKLQNSIKAPIVLFSYYNIIINYGISNFISKLKTLGIKGLLVPDLPLEEANFLLNYAYKANIEIILLISPTSSKARMKMISNNSEGFIYLVSSTGVTGMREDFQGKLPYLIQEIKQITTKPVAVGFGISNKVHAEQIKSWGADGIIIGSACVKILSIADTNDAIAKLSNFITEIKQSI</sequence>
<accession>A0A9Y1MXH1</accession>
<name>A0A9Y1MXH1_9RHOD</name>
<geneLocation type="plastid" evidence="11"/>
<dbReference type="SUPFAM" id="SSF51366">
    <property type="entry name" value="Ribulose-phoshate binding barrel"/>
    <property type="match status" value="1"/>
</dbReference>
<comment type="subunit">
    <text evidence="3 9">Tetramer of two alpha and two beta chains.</text>
</comment>
<evidence type="ECO:0000256" key="1">
    <source>
        <dbReference type="ARBA" id="ARBA00003365"/>
    </source>
</evidence>
<evidence type="ECO:0000313" key="11">
    <source>
        <dbReference type="EMBL" id="WDA98883.1"/>
    </source>
</evidence>
<evidence type="ECO:0000256" key="6">
    <source>
        <dbReference type="ARBA" id="ARBA00023141"/>
    </source>
</evidence>
<dbReference type="CDD" id="cd04724">
    <property type="entry name" value="Tryptophan_synthase_alpha"/>
    <property type="match status" value="1"/>
</dbReference>
<comment type="similarity">
    <text evidence="9 10">Belongs to the TrpA family.</text>
</comment>
<feature type="active site" description="Proton acceptor" evidence="9">
    <location>
        <position position="47"/>
    </location>
</feature>
<comment type="pathway">
    <text evidence="2 9">Amino-acid biosynthesis; L-tryptophan biosynthesis; L-tryptophan from chorismate: step 5/5.</text>
</comment>
<dbReference type="HAMAP" id="MF_00131">
    <property type="entry name" value="Trp_synth_alpha"/>
    <property type="match status" value="1"/>
</dbReference>
<dbReference type="Gene3D" id="3.20.20.70">
    <property type="entry name" value="Aldolase class I"/>
    <property type="match status" value="1"/>
</dbReference>
<comment type="function">
    <text evidence="1 9">The alpha subunit is responsible for the aldol cleavage of indoleglycerol phosphate to indole and glyceraldehyde 3-phosphate.</text>
</comment>
<evidence type="ECO:0000256" key="3">
    <source>
        <dbReference type="ARBA" id="ARBA00011270"/>
    </source>
</evidence>
<dbReference type="PANTHER" id="PTHR43406:SF1">
    <property type="entry name" value="TRYPTOPHAN SYNTHASE ALPHA CHAIN, CHLOROPLASTIC"/>
    <property type="match status" value="1"/>
</dbReference>
<dbReference type="EMBL" id="OP616811">
    <property type="protein sequence ID" value="WDA98883.1"/>
    <property type="molecule type" value="Genomic_DNA"/>
</dbReference>
<dbReference type="EC" id="4.2.1.20" evidence="9"/>
<organism evidence="11">
    <name type="scientific">Sciadococcus taiwanensis</name>
    <dbReference type="NCBI Taxonomy" id="3028030"/>
    <lineage>
        <taxon>Eukaryota</taxon>
        <taxon>Rhodophyta</taxon>
        <taxon>Bangiophyceae</taxon>
        <taxon>Cavernulicolales</taxon>
        <taxon>Cavernulicolaceae</taxon>
        <taxon>Sciadococcus</taxon>
    </lineage>
</organism>
<dbReference type="FunFam" id="3.20.20.70:FF:000037">
    <property type="entry name" value="Tryptophan synthase alpha chain"/>
    <property type="match status" value="1"/>
</dbReference>
<evidence type="ECO:0000256" key="5">
    <source>
        <dbReference type="ARBA" id="ARBA00022822"/>
    </source>
</evidence>
<evidence type="ECO:0000256" key="10">
    <source>
        <dbReference type="RuleBase" id="RU003662"/>
    </source>
</evidence>
<dbReference type="InterPro" id="IPR002028">
    <property type="entry name" value="Trp_synthase_suA"/>
</dbReference>
<evidence type="ECO:0000256" key="8">
    <source>
        <dbReference type="ARBA" id="ARBA00049047"/>
    </source>
</evidence>
<protein>
    <recommendedName>
        <fullName evidence="9">Tryptophan synthase alpha chain</fullName>
        <ecNumber evidence="9">4.2.1.20</ecNumber>
    </recommendedName>
</protein>
<feature type="active site" description="Proton acceptor" evidence="9">
    <location>
        <position position="58"/>
    </location>
</feature>
<evidence type="ECO:0000256" key="2">
    <source>
        <dbReference type="ARBA" id="ARBA00004733"/>
    </source>
</evidence>
<keyword evidence="4 9" id="KW-0028">Amino-acid biosynthesis</keyword>
<dbReference type="GO" id="GO:0005829">
    <property type="term" value="C:cytosol"/>
    <property type="evidence" value="ECO:0007669"/>
    <property type="project" value="TreeGrafter"/>
</dbReference>
<reference evidence="11" key="1">
    <citation type="journal article" date="2023" name="J. Phycol.">
        <title>Revised classification of the Cyanidiophyceae based on plastid genome data with descriptions of the Cavernulicolales ord. nov. and Galdieriales ord. nov. (Rhodophyta).</title>
        <authorList>
            <person name="Park S.I."/>
            <person name="Cho C.H."/>
            <person name="Ciniglia C."/>
            <person name="Huang T.Y."/>
            <person name="Liu S.L."/>
            <person name="Bustamante D.E."/>
            <person name="Calderon M.S."/>
            <person name="Mansilla A."/>
            <person name="McDermott T."/>
            <person name="Andersen R.A."/>
            <person name="Yoon H.S."/>
        </authorList>
    </citation>
    <scope>NUCLEOTIDE SEQUENCE</scope>
</reference>
<keyword evidence="5 9" id="KW-0822">Tryptophan biosynthesis</keyword>
<comment type="catalytic activity">
    <reaction evidence="8 9">
        <text>(1S,2R)-1-C-(indol-3-yl)glycerol 3-phosphate + L-serine = D-glyceraldehyde 3-phosphate + L-tryptophan + H2O</text>
        <dbReference type="Rhea" id="RHEA:10532"/>
        <dbReference type="ChEBI" id="CHEBI:15377"/>
        <dbReference type="ChEBI" id="CHEBI:33384"/>
        <dbReference type="ChEBI" id="CHEBI:57912"/>
        <dbReference type="ChEBI" id="CHEBI:58866"/>
        <dbReference type="ChEBI" id="CHEBI:59776"/>
        <dbReference type="EC" id="4.2.1.20"/>
    </reaction>
</comment>
<proteinExistence type="inferred from homology"/>
<dbReference type="InterPro" id="IPR013785">
    <property type="entry name" value="Aldolase_TIM"/>
</dbReference>
<dbReference type="Pfam" id="PF00290">
    <property type="entry name" value="Trp_syntA"/>
    <property type="match status" value="1"/>
</dbReference>
<keyword evidence="6 9" id="KW-0057">Aromatic amino acid biosynthesis</keyword>
<keyword evidence="7 9" id="KW-0456">Lyase</keyword>
<dbReference type="GO" id="GO:0004834">
    <property type="term" value="F:tryptophan synthase activity"/>
    <property type="evidence" value="ECO:0007669"/>
    <property type="project" value="UniProtKB-UniRule"/>
</dbReference>
<keyword evidence="11" id="KW-0934">Plastid</keyword>
<gene>
    <name evidence="9 11" type="primary">trpA</name>
    <name evidence="11" type="ORF">SCTW_101</name>
</gene>
<evidence type="ECO:0000256" key="7">
    <source>
        <dbReference type="ARBA" id="ARBA00023239"/>
    </source>
</evidence>
<dbReference type="NCBIfam" id="TIGR00262">
    <property type="entry name" value="trpA"/>
    <property type="match status" value="1"/>
</dbReference>